<dbReference type="AlphaFoldDB" id="A0A6G0X4S3"/>
<keyword evidence="9" id="KW-1185">Reference proteome</keyword>
<dbReference type="GO" id="GO:0004527">
    <property type="term" value="F:exonuclease activity"/>
    <property type="evidence" value="ECO:0007669"/>
    <property type="project" value="InterPro"/>
</dbReference>
<dbReference type="SUPFAM" id="SSF53098">
    <property type="entry name" value="Ribonuclease H-like"/>
    <property type="match status" value="1"/>
</dbReference>
<reference evidence="8 9" key="1">
    <citation type="submission" date="2019-07" db="EMBL/GenBank/DDBJ databases">
        <title>Genomics analysis of Aphanomyces spp. identifies a new class of oomycete effector associated with host adaptation.</title>
        <authorList>
            <person name="Gaulin E."/>
        </authorList>
    </citation>
    <scope>NUCLEOTIDE SEQUENCE [LARGE SCALE GENOMIC DNA]</scope>
    <source>
        <strain evidence="8 9">ATCC 201684</strain>
    </source>
</reference>
<dbReference type="PANTHER" id="PTHR12801:SF115">
    <property type="entry name" value="FI18136P1-RELATED"/>
    <property type="match status" value="1"/>
</dbReference>
<evidence type="ECO:0000256" key="2">
    <source>
        <dbReference type="ARBA" id="ARBA00006357"/>
    </source>
</evidence>
<gene>
    <name evidence="8" type="ORF">Ae201684_008426</name>
</gene>
<evidence type="ECO:0000256" key="4">
    <source>
        <dbReference type="ARBA" id="ARBA00022801"/>
    </source>
</evidence>
<comment type="similarity">
    <text evidence="2">Belongs to the REXO1/REXO3 family.</text>
</comment>
<protein>
    <recommendedName>
        <fullName evidence="7">Exonuclease domain-containing protein</fullName>
    </recommendedName>
</protein>
<evidence type="ECO:0000313" key="9">
    <source>
        <dbReference type="Proteomes" id="UP000481153"/>
    </source>
</evidence>
<keyword evidence="3" id="KW-0540">Nuclease</keyword>
<evidence type="ECO:0000256" key="1">
    <source>
        <dbReference type="ARBA" id="ARBA00004123"/>
    </source>
</evidence>
<proteinExistence type="inferred from homology"/>
<dbReference type="Gene3D" id="3.30.420.10">
    <property type="entry name" value="Ribonuclease H-like superfamily/Ribonuclease H"/>
    <property type="match status" value="1"/>
</dbReference>
<keyword evidence="4" id="KW-0378">Hydrolase</keyword>
<dbReference type="InterPro" id="IPR047021">
    <property type="entry name" value="REXO1/3/4-like"/>
</dbReference>
<dbReference type="GO" id="GO:0005634">
    <property type="term" value="C:nucleus"/>
    <property type="evidence" value="ECO:0007669"/>
    <property type="project" value="UniProtKB-SubCell"/>
</dbReference>
<dbReference type="Proteomes" id="UP000481153">
    <property type="component" value="Unassembled WGS sequence"/>
</dbReference>
<dbReference type="SMART" id="SM00479">
    <property type="entry name" value="EXOIII"/>
    <property type="match status" value="1"/>
</dbReference>
<sequence length="366" mass="41405">MSKTKRNSNGDGELGVIKKAKKEVEPTPNKDGLLRTYEDLVKLTQDHEQFDFFFRPGPGCISTASVKPSSKAQHKKIVAIDCEMCTTEHEVTKVRKSKSLVRVTMIDGEDPDDILIDLIVHQPEPGYNILRYKKEIHGIPEETIDNSKISEERARKEVLKYVGPDTIVVGHSVHGDLACIGIAHQRVIDTAFIFWRRNVEERQRTAGLRDLTRQLLAIDLPDVHDSFLDAKMSMLAANFALSNPIGPVIDHVRRNQTHHSAFEEIEEATHWLVHHIPKGLFSSDIEMFTTTNTSIIPMLVDNIVFKETYGTTTVRFRTNEHARLAFDTIEAKTTQDALKRPTKIVNMTNSQGTKFSKIKITKVSTK</sequence>
<evidence type="ECO:0000256" key="3">
    <source>
        <dbReference type="ARBA" id="ARBA00022722"/>
    </source>
</evidence>
<keyword evidence="5" id="KW-0539">Nucleus</keyword>
<evidence type="ECO:0000256" key="5">
    <source>
        <dbReference type="ARBA" id="ARBA00023242"/>
    </source>
</evidence>
<dbReference type="GO" id="GO:0003676">
    <property type="term" value="F:nucleic acid binding"/>
    <property type="evidence" value="ECO:0007669"/>
    <property type="project" value="InterPro"/>
</dbReference>
<evidence type="ECO:0000313" key="8">
    <source>
        <dbReference type="EMBL" id="KAF0734949.1"/>
    </source>
</evidence>
<accession>A0A6G0X4S3</accession>
<dbReference type="PANTHER" id="PTHR12801">
    <property type="entry name" value="RNA EXONUCLEASE REXO1 / RECO3 FAMILY MEMBER-RELATED"/>
    <property type="match status" value="1"/>
</dbReference>
<evidence type="ECO:0000256" key="6">
    <source>
        <dbReference type="SAM" id="MobiDB-lite"/>
    </source>
</evidence>
<dbReference type="InterPro" id="IPR012337">
    <property type="entry name" value="RNaseH-like_sf"/>
</dbReference>
<name>A0A6G0X4S3_9STRA</name>
<comment type="caution">
    <text evidence="8">The sequence shown here is derived from an EMBL/GenBank/DDBJ whole genome shotgun (WGS) entry which is preliminary data.</text>
</comment>
<feature type="domain" description="Exonuclease" evidence="7">
    <location>
        <begin position="76"/>
        <end position="246"/>
    </location>
</feature>
<organism evidence="8 9">
    <name type="scientific">Aphanomyces euteiches</name>
    <dbReference type="NCBI Taxonomy" id="100861"/>
    <lineage>
        <taxon>Eukaryota</taxon>
        <taxon>Sar</taxon>
        <taxon>Stramenopiles</taxon>
        <taxon>Oomycota</taxon>
        <taxon>Saprolegniomycetes</taxon>
        <taxon>Saprolegniales</taxon>
        <taxon>Verrucalvaceae</taxon>
        <taxon>Aphanomyces</taxon>
    </lineage>
</organism>
<dbReference type="VEuPathDB" id="FungiDB:AeMF1_000159"/>
<comment type="subcellular location">
    <subcellularLocation>
        <location evidence="1">Nucleus</location>
    </subcellularLocation>
</comment>
<evidence type="ECO:0000259" key="7">
    <source>
        <dbReference type="SMART" id="SM00479"/>
    </source>
</evidence>
<dbReference type="EMBL" id="VJMJ01000102">
    <property type="protein sequence ID" value="KAF0734949.1"/>
    <property type="molecule type" value="Genomic_DNA"/>
</dbReference>
<dbReference type="InterPro" id="IPR013520">
    <property type="entry name" value="Ribonucl_H"/>
</dbReference>
<feature type="region of interest" description="Disordered" evidence="6">
    <location>
        <begin position="1"/>
        <end position="31"/>
    </location>
</feature>
<dbReference type="InterPro" id="IPR036397">
    <property type="entry name" value="RNaseH_sf"/>
</dbReference>